<feature type="compositionally biased region" description="Pro residues" evidence="1">
    <location>
        <begin position="81"/>
        <end position="93"/>
    </location>
</feature>
<protein>
    <submittedName>
        <fullName evidence="2">Uncharacterized protein</fullName>
    </submittedName>
</protein>
<evidence type="ECO:0000256" key="1">
    <source>
        <dbReference type="SAM" id="MobiDB-lite"/>
    </source>
</evidence>
<reference evidence="2" key="1">
    <citation type="submission" date="2023-07" db="EMBL/GenBank/DDBJ databases">
        <title>draft genome sequence of fig (Ficus carica).</title>
        <authorList>
            <person name="Takahashi T."/>
            <person name="Nishimura K."/>
        </authorList>
    </citation>
    <scope>NUCLEOTIDE SEQUENCE</scope>
</reference>
<dbReference type="AlphaFoldDB" id="A0AA88DMN3"/>
<keyword evidence="3" id="KW-1185">Reference proteome</keyword>
<proteinExistence type="predicted"/>
<gene>
    <name evidence="2" type="ORF">TIFTF001_027287</name>
</gene>
<accession>A0AA88DMN3</accession>
<dbReference type="Proteomes" id="UP001187192">
    <property type="component" value="Unassembled WGS sequence"/>
</dbReference>
<evidence type="ECO:0000313" key="2">
    <source>
        <dbReference type="EMBL" id="GMN58182.1"/>
    </source>
</evidence>
<name>A0AA88DMN3_FICCA</name>
<comment type="caution">
    <text evidence="2">The sequence shown here is derived from an EMBL/GenBank/DDBJ whole genome shotgun (WGS) entry which is preliminary data.</text>
</comment>
<evidence type="ECO:0000313" key="3">
    <source>
        <dbReference type="Proteomes" id="UP001187192"/>
    </source>
</evidence>
<organism evidence="2 3">
    <name type="scientific">Ficus carica</name>
    <name type="common">Common fig</name>
    <dbReference type="NCBI Taxonomy" id="3494"/>
    <lineage>
        <taxon>Eukaryota</taxon>
        <taxon>Viridiplantae</taxon>
        <taxon>Streptophyta</taxon>
        <taxon>Embryophyta</taxon>
        <taxon>Tracheophyta</taxon>
        <taxon>Spermatophyta</taxon>
        <taxon>Magnoliopsida</taxon>
        <taxon>eudicotyledons</taxon>
        <taxon>Gunneridae</taxon>
        <taxon>Pentapetalae</taxon>
        <taxon>rosids</taxon>
        <taxon>fabids</taxon>
        <taxon>Rosales</taxon>
        <taxon>Moraceae</taxon>
        <taxon>Ficeae</taxon>
        <taxon>Ficus</taxon>
    </lineage>
</organism>
<dbReference type="EMBL" id="BTGU01000076">
    <property type="protein sequence ID" value="GMN58182.1"/>
    <property type="molecule type" value="Genomic_DNA"/>
</dbReference>
<sequence length="108" mass="12008">MMKVMVDRYDEALARIKTLEADNSELIAGIKDAYERATLKARYDLLKEYKQGLIVDAEVDEEIELYEDSLDETGTSSSVPAPAPTQPGPPDVEPPIHANPSEDCKTRQ</sequence>
<feature type="region of interest" description="Disordered" evidence="1">
    <location>
        <begin position="69"/>
        <end position="108"/>
    </location>
</feature>